<feature type="compositionally biased region" description="Low complexity" evidence="4">
    <location>
        <begin position="173"/>
        <end position="189"/>
    </location>
</feature>
<dbReference type="InterPro" id="IPR002110">
    <property type="entry name" value="Ankyrin_rpt"/>
</dbReference>
<organism evidence="5 6">
    <name type="scientific">Linnemannia gamsii</name>
    <dbReference type="NCBI Taxonomy" id="64522"/>
    <lineage>
        <taxon>Eukaryota</taxon>
        <taxon>Fungi</taxon>
        <taxon>Fungi incertae sedis</taxon>
        <taxon>Mucoromycota</taxon>
        <taxon>Mortierellomycotina</taxon>
        <taxon>Mortierellomycetes</taxon>
        <taxon>Mortierellales</taxon>
        <taxon>Mortierellaceae</taxon>
        <taxon>Linnemannia</taxon>
    </lineage>
</organism>
<dbReference type="SMART" id="SM00248">
    <property type="entry name" value="ANK"/>
    <property type="match status" value="4"/>
</dbReference>
<dbReference type="PRINTS" id="PR01415">
    <property type="entry name" value="ANKYRIN"/>
</dbReference>
<dbReference type="PROSITE" id="PS50088">
    <property type="entry name" value="ANK_REPEAT"/>
    <property type="match status" value="2"/>
</dbReference>
<dbReference type="SUPFAM" id="SSF48403">
    <property type="entry name" value="Ankyrin repeat"/>
    <property type="match status" value="1"/>
</dbReference>
<dbReference type="Proteomes" id="UP000823405">
    <property type="component" value="Unassembled WGS sequence"/>
</dbReference>
<dbReference type="PANTHER" id="PTHR24166:SF48">
    <property type="entry name" value="PROTEIN VAPYRIN"/>
    <property type="match status" value="1"/>
</dbReference>
<feature type="compositionally biased region" description="Polar residues" evidence="4">
    <location>
        <begin position="190"/>
        <end position="207"/>
    </location>
</feature>
<dbReference type="AlphaFoldDB" id="A0A9P6R1U3"/>
<sequence length="260" mass="28185">MIEQKSQRLMVACTEGNLELVNRIASKFDSIQELCETEPSSGYTPLMMAARHGHVEVVEALIRLGHDRTETSRDLNNNNILMIAAEHGHLAIFEVYATKFPRVVELSNKKGWTALTTAARFGAIGMVETITLLIEKGSSATTKNNGGWTAQDFAFSDKVSAHMEECWRARGRSMTSSPSSFSSLYSNGSGQQDSISGSPPSTKSGVNTPMPLALSGRKESWTNLAHGPLSPILASISGATSPRLAPSNAWSEFKRVIVKQ</sequence>
<dbReference type="Gene3D" id="1.25.40.20">
    <property type="entry name" value="Ankyrin repeat-containing domain"/>
    <property type="match status" value="1"/>
</dbReference>
<evidence type="ECO:0000313" key="6">
    <source>
        <dbReference type="Proteomes" id="UP000823405"/>
    </source>
</evidence>
<gene>
    <name evidence="5" type="ORF">BGZ97_001097</name>
</gene>
<feature type="repeat" description="ANK" evidence="3">
    <location>
        <begin position="41"/>
        <end position="73"/>
    </location>
</feature>
<accession>A0A9P6R1U3</accession>
<dbReference type="PROSITE" id="PS50297">
    <property type="entry name" value="ANK_REP_REGION"/>
    <property type="match status" value="1"/>
</dbReference>
<reference evidence="5" key="1">
    <citation type="journal article" date="2020" name="Fungal Divers.">
        <title>Resolving the Mortierellaceae phylogeny through synthesis of multi-gene phylogenetics and phylogenomics.</title>
        <authorList>
            <person name="Vandepol N."/>
            <person name="Liber J."/>
            <person name="Desiro A."/>
            <person name="Na H."/>
            <person name="Kennedy M."/>
            <person name="Barry K."/>
            <person name="Grigoriev I.V."/>
            <person name="Miller A.N."/>
            <person name="O'Donnell K."/>
            <person name="Stajich J.E."/>
            <person name="Bonito G."/>
        </authorList>
    </citation>
    <scope>NUCLEOTIDE SEQUENCE</scope>
    <source>
        <strain evidence="5">NVP60</strain>
    </source>
</reference>
<proteinExistence type="predicted"/>
<protein>
    <recommendedName>
        <fullName evidence="7">Ankyrin</fullName>
    </recommendedName>
</protein>
<dbReference type="InterPro" id="IPR050889">
    <property type="entry name" value="Dendritic_Spine_Reg/Scaffold"/>
</dbReference>
<evidence type="ECO:0000256" key="3">
    <source>
        <dbReference type="PROSITE-ProRule" id="PRU00023"/>
    </source>
</evidence>
<dbReference type="PANTHER" id="PTHR24166">
    <property type="entry name" value="ROLLING PEBBLES, ISOFORM B"/>
    <property type="match status" value="1"/>
</dbReference>
<keyword evidence="2 3" id="KW-0040">ANK repeat</keyword>
<feature type="region of interest" description="Disordered" evidence="4">
    <location>
        <begin position="173"/>
        <end position="213"/>
    </location>
</feature>
<evidence type="ECO:0000256" key="1">
    <source>
        <dbReference type="ARBA" id="ARBA00022737"/>
    </source>
</evidence>
<evidence type="ECO:0000313" key="5">
    <source>
        <dbReference type="EMBL" id="KAG0305485.1"/>
    </source>
</evidence>
<dbReference type="EMBL" id="JAAAIN010001214">
    <property type="protein sequence ID" value="KAG0305485.1"/>
    <property type="molecule type" value="Genomic_DNA"/>
</dbReference>
<feature type="repeat" description="ANK" evidence="3">
    <location>
        <begin position="110"/>
        <end position="145"/>
    </location>
</feature>
<evidence type="ECO:0008006" key="7">
    <source>
        <dbReference type="Google" id="ProtNLM"/>
    </source>
</evidence>
<evidence type="ECO:0000256" key="2">
    <source>
        <dbReference type="ARBA" id="ARBA00023043"/>
    </source>
</evidence>
<name>A0A9P6R1U3_9FUNG</name>
<dbReference type="OrthoDB" id="341259at2759"/>
<keyword evidence="1" id="KW-0677">Repeat</keyword>
<comment type="caution">
    <text evidence="5">The sequence shown here is derived from an EMBL/GenBank/DDBJ whole genome shotgun (WGS) entry which is preliminary data.</text>
</comment>
<dbReference type="Pfam" id="PF12796">
    <property type="entry name" value="Ank_2"/>
    <property type="match status" value="1"/>
</dbReference>
<evidence type="ECO:0000256" key="4">
    <source>
        <dbReference type="SAM" id="MobiDB-lite"/>
    </source>
</evidence>
<dbReference type="InterPro" id="IPR036770">
    <property type="entry name" value="Ankyrin_rpt-contain_sf"/>
</dbReference>
<keyword evidence="6" id="KW-1185">Reference proteome</keyword>